<gene>
    <name evidence="2" type="ORF">PsAD2_04391</name>
</gene>
<sequence>MTEHSNNNMFSLMEVLSQNQAKAYQDYFQNGHAFLPFMQPQKTPAPQPSKTASETPKLPDMNFTDPANWQQMTGGSQQAMLTYLMTVLASDKNISLAVQRHFKRKDAMNIDSWMELMPVLLALLQGKMLMNYLVGPQKVMMEAFLKGFAKGCPDLGSETKNAEDQTRSAQEVFWSQMMPAENPVLDFWTKAFQSTMPSTHRKV</sequence>
<evidence type="ECO:0000313" key="3">
    <source>
        <dbReference type="Proteomes" id="UP000076577"/>
    </source>
</evidence>
<organism evidence="2 3">
    <name type="scientific">Pseudovibrio axinellae</name>
    <dbReference type="NCBI Taxonomy" id="989403"/>
    <lineage>
        <taxon>Bacteria</taxon>
        <taxon>Pseudomonadati</taxon>
        <taxon>Pseudomonadota</taxon>
        <taxon>Alphaproteobacteria</taxon>
        <taxon>Hyphomicrobiales</taxon>
        <taxon>Stappiaceae</taxon>
        <taxon>Pseudovibrio</taxon>
    </lineage>
</organism>
<protein>
    <submittedName>
        <fullName evidence="2">Uncharacterized protein</fullName>
    </submittedName>
</protein>
<keyword evidence="3" id="KW-1185">Reference proteome</keyword>
<dbReference type="OrthoDB" id="7846437at2"/>
<dbReference type="PATRIC" id="fig|989403.3.peg.4810"/>
<proteinExistence type="predicted"/>
<accession>A0A165T5L5</accession>
<dbReference type="RefSeq" id="WP_068010656.1">
    <property type="nucleotide sequence ID" value="NZ_FOFM01000001.1"/>
</dbReference>
<dbReference type="AlphaFoldDB" id="A0A165T5L5"/>
<comment type="caution">
    <text evidence="2">The sequence shown here is derived from an EMBL/GenBank/DDBJ whole genome shotgun (WGS) entry which is preliminary data.</text>
</comment>
<feature type="compositionally biased region" description="Polar residues" evidence="1">
    <location>
        <begin position="40"/>
        <end position="54"/>
    </location>
</feature>
<evidence type="ECO:0000256" key="1">
    <source>
        <dbReference type="SAM" id="MobiDB-lite"/>
    </source>
</evidence>
<dbReference type="Proteomes" id="UP000076577">
    <property type="component" value="Unassembled WGS sequence"/>
</dbReference>
<dbReference type="STRING" id="989403.SAMN05421798_101866"/>
<dbReference type="EMBL" id="LMCB01000152">
    <property type="protein sequence ID" value="KZL05466.1"/>
    <property type="molecule type" value="Genomic_DNA"/>
</dbReference>
<feature type="region of interest" description="Disordered" evidence="1">
    <location>
        <begin position="38"/>
        <end position="61"/>
    </location>
</feature>
<evidence type="ECO:0000313" key="2">
    <source>
        <dbReference type="EMBL" id="KZL05466.1"/>
    </source>
</evidence>
<name>A0A165T5L5_9HYPH</name>
<reference evidence="2 3" key="1">
    <citation type="journal article" date="2016" name="Front. Microbiol.">
        <title>Comparative Genomic Analysis Reveals a Diverse Repertoire of Genes Involved in Prokaryote-Eukaryote Interactions within the Pseudovibrio Genus.</title>
        <authorList>
            <person name="Romano S."/>
            <person name="Fernandez-Guerra A."/>
            <person name="Reen F.J."/>
            <person name="Glockner F.O."/>
            <person name="Crowley S.P."/>
            <person name="O'Sullivan O."/>
            <person name="Cotter P.D."/>
            <person name="Adams C."/>
            <person name="Dobson A.D."/>
            <person name="O'Gara F."/>
        </authorList>
    </citation>
    <scope>NUCLEOTIDE SEQUENCE [LARGE SCALE GENOMIC DNA]</scope>
    <source>
        <strain evidence="2 3">Ad2</strain>
    </source>
</reference>